<keyword evidence="2" id="KW-1185">Reference proteome</keyword>
<proteinExistence type="predicted"/>
<protein>
    <submittedName>
        <fullName evidence="1">Uncharacterized protein</fullName>
    </submittedName>
</protein>
<sequence>MSLLSLLEFFNGKDYKLKLQSCLKKCYNKHAILNRSNIPLFLKVFRRSGAGIAFSVIMARNNNYDYQRSGRDGFKRALQNDSFENGYDESRRLNASIVLKLRKRDISVPKYFADTTLVKLAILNRSHV</sequence>
<dbReference type="AlphaFoldDB" id="A0AAN7QDR4"/>
<name>A0AAN7QDR4_9COLE</name>
<organism evidence="1 2">
    <name type="scientific">Aquatica leii</name>
    <dbReference type="NCBI Taxonomy" id="1421715"/>
    <lineage>
        <taxon>Eukaryota</taxon>
        <taxon>Metazoa</taxon>
        <taxon>Ecdysozoa</taxon>
        <taxon>Arthropoda</taxon>
        <taxon>Hexapoda</taxon>
        <taxon>Insecta</taxon>
        <taxon>Pterygota</taxon>
        <taxon>Neoptera</taxon>
        <taxon>Endopterygota</taxon>
        <taxon>Coleoptera</taxon>
        <taxon>Polyphaga</taxon>
        <taxon>Elateriformia</taxon>
        <taxon>Elateroidea</taxon>
        <taxon>Lampyridae</taxon>
        <taxon>Luciolinae</taxon>
        <taxon>Aquatica</taxon>
    </lineage>
</organism>
<reference evidence="2" key="1">
    <citation type="submission" date="2023-01" db="EMBL/GenBank/DDBJ databases">
        <title>Key to firefly adult light organ development and bioluminescence: homeobox transcription factors regulate luciferase expression and transportation to peroxisome.</title>
        <authorList>
            <person name="Fu X."/>
        </authorList>
    </citation>
    <scope>NUCLEOTIDE SEQUENCE [LARGE SCALE GENOMIC DNA]</scope>
</reference>
<accession>A0AAN7QDR4</accession>
<gene>
    <name evidence="1" type="ORF">RN001_014208</name>
</gene>
<dbReference type="EMBL" id="JARPUR010000006">
    <property type="protein sequence ID" value="KAK4874848.1"/>
    <property type="molecule type" value="Genomic_DNA"/>
</dbReference>
<comment type="caution">
    <text evidence="1">The sequence shown here is derived from an EMBL/GenBank/DDBJ whole genome shotgun (WGS) entry which is preliminary data.</text>
</comment>
<evidence type="ECO:0000313" key="1">
    <source>
        <dbReference type="EMBL" id="KAK4874848.1"/>
    </source>
</evidence>
<dbReference type="Proteomes" id="UP001353858">
    <property type="component" value="Unassembled WGS sequence"/>
</dbReference>
<evidence type="ECO:0000313" key="2">
    <source>
        <dbReference type="Proteomes" id="UP001353858"/>
    </source>
</evidence>